<keyword evidence="1" id="KW-0732">Signal</keyword>
<evidence type="ECO:0008006" key="4">
    <source>
        <dbReference type="Google" id="ProtNLM"/>
    </source>
</evidence>
<organism evidence="2 3">
    <name type="scientific">Rheinheimera marina</name>
    <dbReference type="NCBI Taxonomy" id="1774958"/>
    <lineage>
        <taxon>Bacteria</taxon>
        <taxon>Pseudomonadati</taxon>
        <taxon>Pseudomonadota</taxon>
        <taxon>Gammaproteobacteria</taxon>
        <taxon>Chromatiales</taxon>
        <taxon>Chromatiaceae</taxon>
        <taxon>Rheinheimera</taxon>
    </lineage>
</organism>
<keyword evidence="3" id="KW-1185">Reference proteome</keyword>
<dbReference type="Proteomes" id="UP001595962">
    <property type="component" value="Unassembled WGS sequence"/>
</dbReference>
<protein>
    <recommendedName>
        <fullName evidence="4">Transporter substrate-binding domain-containing protein</fullName>
    </recommendedName>
</protein>
<reference evidence="3" key="1">
    <citation type="journal article" date="2019" name="Int. J. Syst. Evol. Microbiol.">
        <title>The Global Catalogue of Microorganisms (GCM) 10K type strain sequencing project: providing services to taxonomists for standard genome sequencing and annotation.</title>
        <authorList>
            <consortium name="The Broad Institute Genomics Platform"/>
            <consortium name="The Broad Institute Genome Sequencing Center for Infectious Disease"/>
            <person name="Wu L."/>
            <person name="Ma J."/>
        </authorList>
    </citation>
    <scope>NUCLEOTIDE SEQUENCE [LARGE SCALE GENOMIC DNA]</scope>
    <source>
        <strain evidence="3">DT28</strain>
    </source>
</reference>
<dbReference type="SUPFAM" id="SSF53850">
    <property type="entry name" value="Periplasmic binding protein-like II"/>
    <property type="match status" value="1"/>
</dbReference>
<evidence type="ECO:0000313" key="2">
    <source>
        <dbReference type="EMBL" id="MFC4654760.1"/>
    </source>
</evidence>
<dbReference type="Gene3D" id="3.40.190.10">
    <property type="entry name" value="Periplasmic binding protein-like II"/>
    <property type="match status" value="1"/>
</dbReference>
<evidence type="ECO:0000256" key="1">
    <source>
        <dbReference type="SAM" id="SignalP"/>
    </source>
</evidence>
<dbReference type="RefSeq" id="WP_377332840.1">
    <property type="nucleotide sequence ID" value="NZ_JBHSGB010000006.1"/>
</dbReference>
<name>A0ABV9JKM3_9GAMM</name>
<gene>
    <name evidence="2" type="ORF">ACFO3I_07005</name>
</gene>
<comment type="caution">
    <text evidence="2">The sequence shown here is derived from an EMBL/GenBank/DDBJ whole genome shotgun (WGS) entry which is preliminary data.</text>
</comment>
<feature type="signal peptide" evidence="1">
    <location>
        <begin position="1"/>
        <end position="21"/>
    </location>
</feature>
<sequence length="287" mass="32554">MRTWFILLLLFLVATSVKSFAATPVIYAWPKNLATDERGDYPVALLKLALEKSGADYQAVPSASVMTQHRTLRQVSTAQGLDVLWTMTTPEREQQLRPIRIPIDRGLLGWRLFVIQPERANQFARLPNQAQLQKLMAVQGSDWPDFPVLQANQFKVLGSGDFEGMFRMVKSARIDFFPRSVTEIWPELSQREALGLAVAPKWVLHYTAPLYFFVQKDNEELASAIERGLWKAIEDGSMQELFLHSFGPALDKAALSERTVIELVNPLLPKETPLDNPLLWFDPAKGY</sequence>
<evidence type="ECO:0000313" key="3">
    <source>
        <dbReference type="Proteomes" id="UP001595962"/>
    </source>
</evidence>
<dbReference type="EMBL" id="JBHSGB010000006">
    <property type="protein sequence ID" value="MFC4654760.1"/>
    <property type="molecule type" value="Genomic_DNA"/>
</dbReference>
<accession>A0ABV9JKM3</accession>
<proteinExistence type="predicted"/>
<feature type="chain" id="PRO_5047067757" description="Transporter substrate-binding domain-containing protein" evidence="1">
    <location>
        <begin position="22"/>
        <end position="287"/>
    </location>
</feature>